<dbReference type="Proteomes" id="UP000267096">
    <property type="component" value="Unassembled WGS sequence"/>
</dbReference>
<dbReference type="PANTHER" id="PTHR45752">
    <property type="entry name" value="LEUCINE-RICH REPEAT-CONTAINING"/>
    <property type="match status" value="1"/>
</dbReference>
<dbReference type="AlphaFoldDB" id="A0A3P6NTB7"/>
<dbReference type="Pfam" id="PF13855">
    <property type="entry name" value="LRR_8"/>
    <property type="match status" value="1"/>
</dbReference>
<dbReference type="PANTHER" id="PTHR45752:SF195">
    <property type="entry name" value="LEUCINE-RICH REPEAT (LRR) FAMILY PROTEIN-RELATED"/>
    <property type="match status" value="1"/>
</dbReference>
<gene>
    <name evidence="1" type="ORF">ASIM_LOCUS6781</name>
</gene>
<name>A0A3P6NTB7_ANISI</name>
<evidence type="ECO:0000313" key="1">
    <source>
        <dbReference type="EMBL" id="VDK27792.1"/>
    </source>
</evidence>
<accession>A0A3P6NTB7</accession>
<dbReference type="InterPro" id="IPR050715">
    <property type="entry name" value="LRR-SigEffector_domain"/>
</dbReference>
<dbReference type="PROSITE" id="PS51450">
    <property type="entry name" value="LRR"/>
    <property type="match status" value="2"/>
</dbReference>
<organism evidence="1 2">
    <name type="scientific">Anisakis simplex</name>
    <name type="common">Herring worm</name>
    <dbReference type="NCBI Taxonomy" id="6269"/>
    <lineage>
        <taxon>Eukaryota</taxon>
        <taxon>Metazoa</taxon>
        <taxon>Ecdysozoa</taxon>
        <taxon>Nematoda</taxon>
        <taxon>Chromadorea</taxon>
        <taxon>Rhabditida</taxon>
        <taxon>Spirurina</taxon>
        <taxon>Ascaridomorpha</taxon>
        <taxon>Ascaridoidea</taxon>
        <taxon>Anisakidae</taxon>
        <taxon>Anisakis</taxon>
        <taxon>Anisakis simplex complex</taxon>
    </lineage>
</organism>
<sequence>MIFPSLTSLDVSDNCIKTVPAALSFLSSLSVLNLSGNVGIESLPPELGLLGKLWNLNLKGCSLRDPIRSMIKVDNYKTVDLIAYLKSILEEFVFLFFVCVSYKQILFRLNR</sequence>
<dbReference type="EMBL" id="UYRR01015281">
    <property type="protein sequence ID" value="VDK27792.1"/>
    <property type="molecule type" value="Genomic_DNA"/>
</dbReference>
<dbReference type="Gene3D" id="3.80.10.10">
    <property type="entry name" value="Ribonuclease Inhibitor"/>
    <property type="match status" value="1"/>
</dbReference>
<proteinExistence type="predicted"/>
<reference evidence="1 2" key="1">
    <citation type="submission" date="2018-11" db="EMBL/GenBank/DDBJ databases">
        <authorList>
            <consortium name="Pathogen Informatics"/>
        </authorList>
    </citation>
    <scope>NUCLEOTIDE SEQUENCE [LARGE SCALE GENOMIC DNA]</scope>
</reference>
<dbReference type="InterPro" id="IPR001611">
    <property type="entry name" value="Leu-rich_rpt"/>
</dbReference>
<protein>
    <submittedName>
        <fullName evidence="1">Uncharacterized protein</fullName>
    </submittedName>
</protein>
<dbReference type="SUPFAM" id="SSF52058">
    <property type="entry name" value="L domain-like"/>
    <property type="match status" value="1"/>
</dbReference>
<dbReference type="InterPro" id="IPR032675">
    <property type="entry name" value="LRR_dom_sf"/>
</dbReference>
<keyword evidence="2" id="KW-1185">Reference proteome</keyword>
<evidence type="ECO:0000313" key="2">
    <source>
        <dbReference type="Proteomes" id="UP000267096"/>
    </source>
</evidence>